<dbReference type="InterPro" id="IPR023198">
    <property type="entry name" value="PGP-like_dom2"/>
</dbReference>
<sequence>MQFEVNQKIVLSFDLDFTLINNKQGIINSFNFTLRKFNLPELPEIEIEEMIRIPLEEMFGRVSDLNPTQLAIAFRKYYVEIDIYQSYLLPGIKEKLDELRVKKFTLGIITSKKQEMAERIIKILQISSYFNYILGETEEIKSKTDPKIKNYLDGKYPGFKFIVIGDHPKDASLSLILKCPFIGVLTGFHSSKSLEAVRKKKIVVINSVKDLSIDMIYSLI</sequence>
<protein>
    <recommendedName>
        <fullName evidence="2">HAD family hydrolase</fullName>
    </recommendedName>
</protein>
<dbReference type="GO" id="GO:0006281">
    <property type="term" value="P:DNA repair"/>
    <property type="evidence" value="ECO:0007669"/>
    <property type="project" value="TreeGrafter"/>
</dbReference>
<comment type="caution">
    <text evidence="1">The sequence shown here is derived from an EMBL/GenBank/DDBJ whole genome shotgun (WGS) entry which is preliminary data.</text>
</comment>
<dbReference type="GO" id="GO:0008967">
    <property type="term" value="F:phosphoglycolate phosphatase activity"/>
    <property type="evidence" value="ECO:0007669"/>
    <property type="project" value="TreeGrafter"/>
</dbReference>
<organism evidence="1">
    <name type="scientific">marine sediment metagenome</name>
    <dbReference type="NCBI Taxonomy" id="412755"/>
    <lineage>
        <taxon>unclassified sequences</taxon>
        <taxon>metagenomes</taxon>
        <taxon>ecological metagenomes</taxon>
    </lineage>
</organism>
<accession>A0A0F9JIS6</accession>
<evidence type="ECO:0008006" key="2">
    <source>
        <dbReference type="Google" id="ProtNLM"/>
    </source>
</evidence>
<dbReference type="SFLD" id="SFLDG01129">
    <property type="entry name" value="C1.5:_HAD__Beta-PGM__Phosphata"/>
    <property type="match status" value="1"/>
</dbReference>
<dbReference type="InterPro" id="IPR023214">
    <property type="entry name" value="HAD_sf"/>
</dbReference>
<proteinExistence type="predicted"/>
<dbReference type="Gene3D" id="3.40.50.1000">
    <property type="entry name" value="HAD superfamily/HAD-like"/>
    <property type="match status" value="1"/>
</dbReference>
<dbReference type="InterPro" id="IPR041492">
    <property type="entry name" value="HAD_2"/>
</dbReference>
<dbReference type="EMBL" id="LAZR01009982">
    <property type="protein sequence ID" value="KKM69483.1"/>
    <property type="molecule type" value="Genomic_DNA"/>
</dbReference>
<dbReference type="InterPro" id="IPR036412">
    <property type="entry name" value="HAD-like_sf"/>
</dbReference>
<reference evidence="1" key="1">
    <citation type="journal article" date="2015" name="Nature">
        <title>Complex archaea that bridge the gap between prokaryotes and eukaryotes.</title>
        <authorList>
            <person name="Spang A."/>
            <person name="Saw J.H."/>
            <person name="Jorgensen S.L."/>
            <person name="Zaremba-Niedzwiedzka K."/>
            <person name="Martijn J."/>
            <person name="Lind A.E."/>
            <person name="van Eijk R."/>
            <person name="Schleper C."/>
            <person name="Guy L."/>
            <person name="Ettema T.J."/>
        </authorList>
    </citation>
    <scope>NUCLEOTIDE SEQUENCE</scope>
</reference>
<dbReference type="Pfam" id="PF13419">
    <property type="entry name" value="HAD_2"/>
    <property type="match status" value="1"/>
</dbReference>
<name>A0A0F9JIS6_9ZZZZ</name>
<dbReference type="InterPro" id="IPR050155">
    <property type="entry name" value="HAD-like_hydrolase_sf"/>
</dbReference>
<dbReference type="Gene3D" id="1.10.150.240">
    <property type="entry name" value="Putative phosphatase, domain 2"/>
    <property type="match status" value="1"/>
</dbReference>
<gene>
    <name evidence="1" type="ORF">LCGC14_1450340</name>
</gene>
<dbReference type="GO" id="GO:0005829">
    <property type="term" value="C:cytosol"/>
    <property type="evidence" value="ECO:0007669"/>
    <property type="project" value="TreeGrafter"/>
</dbReference>
<dbReference type="SUPFAM" id="SSF56784">
    <property type="entry name" value="HAD-like"/>
    <property type="match status" value="1"/>
</dbReference>
<dbReference type="SFLD" id="SFLDS00003">
    <property type="entry name" value="Haloacid_Dehalogenase"/>
    <property type="match status" value="1"/>
</dbReference>
<dbReference type="PANTHER" id="PTHR43434">
    <property type="entry name" value="PHOSPHOGLYCOLATE PHOSPHATASE"/>
    <property type="match status" value="1"/>
</dbReference>
<dbReference type="AlphaFoldDB" id="A0A0F9JIS6"/>
<dbReference type="PANTHER" id="PTHR43434:SF1">
    <property type="entry name" value="PHOSPHOGLYCOLATE PHOSPHATASE"/>
    <property type="match status" value="1"/>
</dbReference>
<evidence type="ECO:0000313" key="1">
    <source>
        <dbReference type="EMBL" id="KKM69483.1"/>
    </source>
</evidence>